<gene>
    <name evidence="5" type="ORF">UY67_C0011G0014</name>
</gene>
<dbReference type="EMBL" id="LCQW01000011">
    <property type="protein sequence ID" value="KKW24092.1"/>
    <property type="molecule type" value="Genomic_DNA"/>
</dbReference>
<protein>
    <recommendedName>
        <fullName evidence="3">30S ribosomal protein S16</fullName>
    </recommendedName>
</protein>
<keyword evidence="2" id="KW-0687">Ribonucleoprotein</keyword>
<organism evidence="5 6">
    <name type="scientific">Candidatus Kaiserbacteria bacterium GW2011_GWA2_52_12</name>
    <dbReference type="NCBI Taxonomy" id="1618671"/>
    <lineage>
        <taxon>Bacteria</taxon>
        <taxon>Candidatus Kaiseribacteriota</taxon>
    </lineage>
</organism>
<feature type="region of interest" description="Disordered" evidence="4">
    <location>
        <begin position="81"/>
        <end position="121"/>
    </location>
</feature>
<evidence type="ECO:0000256" key="1">
    <source>
        <dbReference type="ARBA" id="ARBA00022980"/>
    </source>
</evidence>
<dbReference type="STRING" id="1618671.UY67_C0011G0014"/>
<dbReference type="PANTHER" id="PTHR12919">
    <property type="entry name" value="30S RIBOSOMAL PROTEIN S16"/>
    <property type="match status" value="1"/>
</dbReference>
<dbReference type="InterPro" id="IPR023803">
    <property type="entry name" value="Ribosomal_bS16_dom_sf"/>
</dbReference>
<evidence type="ECO:0000313" key="5">
    <source>
        <dbReference type="EMBL" id="KKW24092.1"/>
    </source>
</evidence>
<dbReference type="Gene3D" id="3.30.1320.10">
    <property type="match status" value="1"/>
</dbReference>
<keyword evidence="1 5" id="KW-0689">Ribosomal protein</keyword>
<feature type="compositionally biased region" description="Low complexity" evidence="4">
    <location>
        <begin position="106"/>
        <end position="115"/>
    </location>
</feature>
<evidence type="ECO:0000313" key="6">
    <source>
        <dbReference type="Proteomes" id="UP000034273"/>
    </source>
</evidence>
<evidence type="ECO:0000256" key="2">
    <source>
        <dbReference type="ARBA" id="ARBA00023274"/>
    </source>
</evidence>
<dbReference type="GO" id="GO:0005737">
    <property type="term" value="C:cytoplasm"/>
    <property type="evidence" value="ECO:0007669"/>
    <property type="project" value="UniProtKB-ARBA"/>
</dbReference>
<evidence type="ECO:0000256" key="4">
    <source>
        <dbReference type="SAM" id="MobiDB-lite"/>
    </source>
</evidence>
<dbReference type="PANTHER" id="PTHR12919:SF20">
    <property type="entry name" value="SMALL RIBOSOMAL SUBUNIT PROTEIN BS16M"/>
    <property type="match status" value="1"/>
</dbReference>
<sequence>MQRTGRINMPSYRIIVVEHTESPKTGRYVDKVGTYNPRTKERKLDTDRIRHWLSKGAKPSGTVHNMLVTIGVLNEKKINVLPKKSPPKPALTEASGKNESAKAEEAALTLAATEDAGQKTE</sequence>
<evidence type="ECO:0000256" key="3">
    <source>
        <dbReference type="ARBA" id="ARBA00035310"/>
    </source>
</evidence>
<proteinExistence type="predicted"/>
<dbReference type="NCBIfam" id="TIGR00002">
    <property type="entry name" value="S16"/>
    <property type="match status" value="1"/>
</dbReference>
<dbReference type="GO" id="GO:0003735">
    <property type="term" value="F:structural constituent of ribosome"/>
    <property type="evidence" value="ECO:0007669"/>
    <property type="project" value="InterPro"/>
</dbReference>
<dbReference type="SUPFAM" id="SSF54565">
    <property type="entry name" value="Ribosomal protein S16"/>
    <property type="match status" value="1"/>
</dbReference>
<dbReference type="GO" id="GO:0006412">
    <property type="term" value="P:translation"/>
    <property type="evidence" value="ECO:0007669"/>
    <property type="project" value="InterPro"/>
</dbReference>
<dbReference type="Proteomes" id="UP000034273">
    <property type="component" value="Unassembled WGS sequence"/>
</dbReference>
<dbReference type="Pfam" id="PF00886">
    <property type="entry name" value="Ribosomal_S16"/>
    <property type="match status" value="1"/>
</dbReference>
<accession>A0A0G1Z8V1</accession>
<dbReference type="GO" id="GO:0015935">
    <property type="term" value="C:small ribosomal subunit"/>
    <property type="evidence" value="ECO:0007669"/>
    <property type="project" value="TreeGrafter"/>
</dbReference>
<dbReference type="AlphaFoldDB" id="A0A0G1Z8V1"/>
<reference evidence="5 6" key="1">
    <citation type="journal article" date="2015" name="Nature">
        <title>rRNA introns, odd ribosomes, and small enigmatic genomes across a large radiation of phyla.</title>
        <authorList>
            <person name="Brown C.T."/>
            <person name="Hug L.A."/>
            <person name="Thomas B.C."/>
            <person name="Sharon I."/>
            <person name="Castelle C.J."/>
            <person name="Singh A."/>
            <person name="Wilkins M.J."/>
            <person name="Williams K.H."/>
            <person name="Banfield J.F."/>
        </authorList>
    </citation>
    <scope>NUCLEOTIDE SEQUENCE [LARGE SCALE GENOMIC DNA]</scope>
</reference>
<comment type="caution">
    <text evidence="5">The sequence shown here is derived from an EMBL/GenBank/DDBJ whole genome shotgun (WGS) entry which is preliminary data.</text>
</comment>
<name>A0A0G1Z8V1_9BACT</name>
<dbReference type="InterPro" id="IPR000307">
    <property type="entry name" value="Ribosomal_bS16"/>
</dbReference>